<feature type="transmembrane region" description="Helical" evidence="5">
    <location>
        <begin position="542"/>
        <end position="565"/>
    </location>
</feature>
<dbReference type="FunFam" id="1.20.1070.10:FF:000096">
    <property type="entry name" value="Odorant receptor 131-2"/>
    <property type="match status" value="2"/>
</dbReference>
<feature type="transmembrane region" description="Helical" evidence="5">
    <location>
        <begin position="295"/>
        <end position="316"/>
    </location>
</feature>
<keyword evidence="8" id="KW-1185">Reference proteome</keyword>
<feature type="transmembrane region" description="Helical" evidence="5">
    <location>
        <begin position="666"/>
        <end position="688"/>
    </location>
</feature>
<dbReference type="SUPFAM" id="SSF81321">
    <property type="entry name" value="Family A G protein-coupled receptor-like"/>
    <property type="match status" value="4"/>
</dbReference>
<feature type="transmembrane region" description="Helical" evidence="5">
    <location>
        <begin position="242"/>
        <end position="265"/>
    </location>
</feature>
<evidence type="ECO:0000259" key="6">
    <source>
        <dbReference type="PROSITE" id="PS50262"/>
    </source>
</evidence>
<organism evidence="7 8">
    <name type="scientific">Dissostichus mawsoni</name>
    <name type="common">Antarctic cod</name>
    <dbReference type="NCBI Taxonomy" id="36200"/>
    <lineage>
        <taxon>Eukaryota</taxon>
        <taxon>Metazoa</taxon>
        <taxon>Chordata</taxon>
        <taxon>Craniata</taxon>
        <taxon>Vertebrata</taxon>
        <taxon>Euteleostomi</taxon>
        <taxon>Actinopterygii</taxon>
        <taxon>Neopterygii</taxon>
        <taxon>Teleostei</taxon>
        <taxon>Neoteleostei</taxon>
        <taxon>Acanthomorphata</taxon>
        <taxon>Eupercaria</taxon>
        <taxon>Perciformes</taxon>
        <taxon>Notothenioidei</taxon>
        <taxon>Nototheniidae</taxon>
        <taxon>Dissostichus</taxon>
    </lineage>
</organism>
<reference evidence="7 8" key="1">
    <citation type="submission" date="2020-03" db="EMBL/GenBank/DDBJ databases">
        <title>Dissostichus mawsoni Genome sequencing and assembly.</title>
        <authorList>
            <person name="Park H."/>
        </authorList>
    </citation>
    <scope>NUCLEOTIDE SEQUENCE [LARGE SCALE GENOMIC DNA]</scope>
    <source>
        <strain evidence="7">DM0001</strain>
        <tissue evidence="7">Muscle</tissue>
    </source>
</reference>
<feature type="transmembrane region" description="Helical" evidence="5">
    <location>
        <begin position="410"/>
        <end position="427"/>
    </location>
</feature>
<dbReference type="AlphaFoldDB" id="A0A7J5Z1N5"/>
<keyword evidence="4 5" id="KW-0472">Membrane</keyword>
<keyword evidence="2 5" id="KW-0812">Transmembrane</keyword>
<evidence type="ECO:0000256" key="1">
    <source>
        <dbReference type="ARBA" id="ARBA00004370"/>
    </source>
</evidence>
<feature type="transmembrane region" description="Helical" evidence="5">
    <location>
        <begin position="78"/>
        <end position="99"/>
    </location>
</feature>
<evidence type="ECO:0000256" key="2">
    <source>
        <dbReference type="ARBA" id="ARBA00022692"/>
    </source>
</evidence>
<comment type="subcellular location">
    <subcellularLocation>
        <location evidence="1">Membrane</location>
    </subcellularLocation>
</comment>
<feature type="transmembrane region" description="Helical" evidence="5">
    <location>
        <begin position="708"/>
        <end position="731"/>
    </location>
</feature>
<feature type="transmembrane region" description="Helical" evidence="5">
    <location>
        <begin position="189"/>
        <end position="207"/>
    </location>
</feature>
<keyword evidence="3 5" id="KW-1133">Transmembrane helix</keyword>
<protein>
    <recommendedName>
        <fullName evidence="6">G-protein coupled receptors family 1 profile domain-containing protein</fullName>
    </recommendedName>
</protein>
<gene>
    <name evidence="7" type="ORF">F7725_016458</name>
</gene>
<feature type="transmembrane region" description="Helical" evidence="5">
    <location>
        <begin position="439"/>
        <end position="462"/>
    </location>
</feature>
<dbReference type="PANTHER" id="PTHR26451:SF998">
    <property type="entry name" value="ODORANT RECEPTOR-RELATED"/>
    <property type="match status" value="1"/>
</dbReference>
<dbReference type="GO" id="GO:0005549">
    <property type="term" value="F:odorant binding"/>
    <property type="evidence" value="ECO:0007669"/>
    <property type="project" value="TreeGrafter"/>
</dbReference>
<dbReference type="EMBL" id="JAAKFY010000006">
    <property type="protein sequence ID" value="KAF3855735.1"/>
    <property type="molecule type" value="Genomic_DNA"/>
</dbReference>
<dbReference type="PROSITE" id="PS50262">
    <property type="entry name" value="G_PROTEIN_RECEP_F1_2"/>
    <property type="match status" value="4"/>
</dbReference>
<feature type="transmembrane region" description="Helical" evidence="5">
    <location>
        <begin position="25"/>
        <end position="48"/>
    </location>
</feature>
<feature type="domain" description="G-protein coupled receptors family 1 profile" evidence="6">
    <location>
        <begin position="1"/>
        <end position="142"/>
    </location>
</feature>
<name>A0A7J5Z1N5_DISMA</name>
<dbReference type="PANTHER" id="PTHR26451">
    <property type="entry name" value="G_PROTEIN_RECEP_F1_2 DOMAIN-CONTAINING PROTEIN"/>
    <property type="match status" value="1"/>
</dbReference>
<dbReference type="CDD" id="cd00637">
    <property type="entry name" value="7tm_classA_rhodopsin-like"/>
    <property type="match status" value="3"/>
</dbReference>
<dbReference type="GO" id="GO:0004984">
    <property type="term" value="F:olfactory receptor activity"/>
    <property type="evidence" value="ECO:0007669"/>
    <property type="project" value="TreeGrafter"/>
</dbReference>
<feature type="transmembrane region" description="Helical" evidence="5">
    <location>
        <begin position="377"/>
        <end position="404"/>
    </location>
</feature>
<feature type="domain" description="G-protein coupled receptors family 1 profile" evidence="6">
    <location>
        <begin position="142"/>
        <end position="314"/>
    </location>
</feature>
<dbReference type="InterPro" id="IPR000276">
    <property type="entry name" value="GPCR_Rhodpsn"/>
</dbReference>
<evidence type="ECO:0000256" key="4">
    <source>
        <dbReference type="ARBA" id="ARBA00023136"/>
    </source>
</evidence>
<dbReference type="OrthoDB" id="6359945at2759"/>
<accession>A0A7J5Z1N5</accession>
<proteinExistence type="predicted"/>
<feature type="transmembrane region" description="Helical" evidence="5">
    <location>
        <begin position="571"/>
        <end position="589"/>
    </location>
</feature>
<comment type="caution">
    <text evidence="7">The sequence shown here is derived from an EMBL/GenBank/DDBJ whole genome shotgun (WGS) entry which is preliminary data.</text>
</comment>
<feature type="domain" description="G-protein coupled receptors family 1 profile" evidence="6">
    <location>
        <begin position="522"/>
        <end position="734"/>
    </location>
</feature>
<evidence type="ECO:0000313" key="7">
    <source>
        <dbReference type="EMBL" id="KAF3855735.1"/>
    </source>
</evidence>
<feature type="transmembrane region" description="Helical" evidence="5">
    <location>
        <begin position="492"/>
        <end position="522"/>
    </location>
</feature>
<dbReference type="GO" id="GO:0016020">
    <property type="term" value="C:membrane"/>
    <property type="evidence" value="ECO:0007669"/>
    <property type="project" value="UniProtKB-SubCell"/>
</dbReference>
<dbReference type="Pfam" id="PF00001">
    <property type="entry name" value="7tm_1"/>
    <property type="match status" value="3"/>
</dbReference>
<evidence type="ECO:0000256" key="3">
    <source>
        <dbReference type="ARBA" id="ARBA00022989"/>
    </source>
</evidence>
<evidence type="ECO:0000313" key="8">
    <source>
        <dbReference type="Proteomes" id="UP000518266"/>
    </source>
</evidence>
<sequence>MAVECYVAICLPLHHCRICTVRNTFILMSLIWFVSSLSIMPDFFLLLATEPLSFFTSKVLCARDFVFRSSYSLKKRDVSHIVCLVLIIPRFVSPIVYGLRDQNFRKYMRRYLLCRVIMRKKPPGEQRRNVIVTVLCIAINYINGTLIHTFRKHQIFYSNPRYVLFIHLVMNDMLQLTLSTLLHIISYTLNTFSVSSCLLLLILAVMATFNTPLNLAGMAVECYVAICLPLHHCRICTVRNTFILMSLIWFVSSLSIMPDFFLLLATEPLSFFTSKVLCARDFVFRSSYSLKKRDASHIVCLVLIIPRFVSPIVYGLRDQNFRKYMRRYLLCRVIMRKNHLENNAVSDMKPAIFYSNPRYVLFIHLVMNDMLQLTLSTLLHIISYTLNTFSVSSCLLLLILAVMATFNTPLNLAGMAVECYVAICLPLHHCRICTVRNTFILMSLIWFVSSLSIMPDFFLLLATEPLSFFTSKVLCARDFVFRSSYSLKKRDASHIVCLVLVFAAAVYKNVIVTVLCIAINYINGTLIHTFRKHQIFYSNPRYVLFIHLVMNDMLQLTLSTLLHIISYTLNTFSVSSCLLLLILAVMATFNTPLNLAGMAVECYVAICLPLHHCRICTVRNTFILMSLIWFVSSLSIMPDFFLLLATEPLSFFTSKVLCARDFVFRSSFAAAVYKNVIVTVLCIAINYINGTLIHTFRKHQIFYSNPRYVLFIHLVMNDMLQLTLSTLLHIISSP</sequence>
<dbReference type="GO" id="GO:0004930">
    <property type="term" value="F:G protein-coupled receptor activity"/>
    <property type="evidence" value="ECO:0007669"/>
    <property type="project" value="InterPro"/>
</dbReference>
<dbReference type="InterPro" id="IPR017452">
    <property type="entry name" value="GPCR_Rhodpsn_7TM"/>
</dbReference>
<feature type="transmembrane region" description="Helical" evidence="5">
    <location>
        <begin position="129"/>
        <end position="150"/>
    </location>
</feature>
<dbReference type="Proteomes" id="UP000518266">
    <property type="component" value="Unassembled WGS sequence"/>
</dbReference>
<evidence type="ECO:0000256" key="5">
    <source>
        <dbReference type="SAM" id="Phobius"/>
    </source>
</evidence>
<feature type="transmembrane region" description="Helical" evidence="5">
    <location>
        <begin position="213"/>
        <end position="230"/>
    </location>
</feature>
<feature type="transmembrane region" description="Helical" evidence="5">
    <location>
        <begin position="162"/>
        <end position="182"/>
    </location>
</feature>
<feature type="transmembrane region" description="Helical" evidence="5">
    <location>
        <begin position="622"/>
        <end position="646"/>
    </location>
</feature>
<dbReference type="Gene3D" id="1.20.1070.10">
    <property type="entry name" value="Rhodopsin 7-helix transmembrane proteins"/>
    <property type="match status" value="4"/>
</dbReference>
<dbReference type="InterPro" id="IPR052921">
    <property type="entry name" value="GPCR1_Superfamily_Member"/>
</dbReference>
<feature type="domain" description="G-protein coupled receptors family 1 profile" evidence="6">
    <location>
        <begin position="326"/>
        <end position="514"/>
    </location>
</feature>